<dbReference type="PROSITE" id="PS00463">
    <property type="entry name" value="ZN2_CY6_FUNGAL_1"/>
    <property type="match status" value="1"/>
</dbReference>
<keyword evidence="4" id="KW-0238">DNA-binding</keyword>
<dbReference type="CDD" id="cd00067">
    <property type="entry name" value="GAL4"/>
    <property type="match status" value="1"/>
</dbReference>
<dbReference type="PROSITE" id="PS50048">
    <property type="entry name" value="ZN2_CY6_FUNGAL_2"/>
    <property type="match status" value="1"/>
</dbReference>
<reference evidence="9" key="1">
    <citation type="journal article" date="2012" name="PLoS Genet.">
        <title>Comparative analysis of the genomes of two field isolates of the rice blast fungus Magnaporthe oryzae.</title>
        <authorList>
            <person name="Xue M."/>
            <person name="Yang J."/>
            <person name="Li Z."/>
            <person name="Hu S."/>
            <person name="Yao N."/>
            <person name="Dean R.A."/>
            <person name="Zhao W."/>
            <person name="Shen M."/>
            <person name="Zhang H."/>
            <person name="Li C."/>
            <person name="Liu L."/>
            <person name="Cao L."/>
            <person name="Xu X."/>
            <person name="Xing Y."/>
            <person name="Hsiang T."/>
            <person name="Zhang Z."/>
            <person name="Xu J.R."/>
            <person name="Peng Y.L."/>
        </authorList>
    </citation>
    <scope>NUCLEOTIDE SEQUENCE</scope>
    <source>
        <strain evidence="9">Y34</strain>
    </source>
</reference>
<evidence type="ECO:0000256" key="7">
    <source>
        <dbReference type="SAM" id="MobiDB-lite"/>
    </source>
</evidence>
<dbReference type="SUPFAM" id="SSF57701">
    <property type="entry name" value="Zn2/Cys6 DNA-binding domain"/>
    <property type="match status" value="1"/>
</dbReference>
<dbReference type="Pfam" id="PF00172">
    <property type="entry name" value="Zn_clus"/>
    <property type="match status" value="1"/>
</dbReference>
<dbReference type="InterPro" id="IPR001138">
    <property type="entry name" value="Zn2Cys6_DnaBD"/>
</dbReference>
<accession>A0AA97PRV0</accession>
<dbReference type="GO" id="GO:0000981">
    <property type="term" value="F:DNA-binding transcription factor activity, RNA polymerase II-specific"/>
    <property type="evidence" value="ECO:0007669"/>
    <property type="project" value="InterPro"/>
</dbReference>
<protein>
    <recommendedName>
        <fullName evidence="8">Zn(2)-C6 fungal-type domain-containing protein</fullName>
    </recommendedName>
</protein>
<dbReference type="Gene3D" id="4.10.240.10">
    <property type="entry name" value="Zn(2)-C6 fungal-type DNA-binding domain"/>
    <property type="match status" value="1"/>
</dbReference>
<gene>
    <name evidence="9" type="ORF">OOU_Y34scaffold00071g33</name>
</gene>
<feature type="region of interest" description="Disordered" evidence="7">
    <location>
        <begin position="321"/>
        <end position="347"/>
    </location>
</feature>
<dbReference type="InterPro" id="IPR052360">
    <property type="entry name" value="Transcr_Regulatory_Proteins"/>
</dbReference>
<feature type="region of interest" description="Disordered" evidence="7">
    <location>
        <begin position="1"/>
        <end position="110"/>
    </location>
</feature>
<name>A0AA97PRV0_PYRO3</name>
<dbReference type="PANTHER" id="PTHR36206:SF13">
    <property type="entry name" value="TRANSCRIPTIONAL REGULATORY PROTEIN MOC3"/>
    <property type="match status" value="1"/>
</dbReference>
<evidence type="ECO:0000256" key="6">
    <source>
        <dbReference type="ARBA" id="ARBA00023242"/>
    </source>
</evidence>
<dbReference type="SMART" id="SM00066">
    <property type="entry name" value="GAL4"/>
    <property type="match status" value="1"/>
</dbReference>
<evidence type="ECO:0000313" key="9">
    <source>
        <dbReference type="EMBL" id="ELQ44617.1"/>
    </source>
</evidence>
<dbReference type="AlphaFoldDB" id="A0AA97PRV0"/>
<keyword evidence="3" id="KW-0805">Transcription regulation</keyword>
<evidence type="ECO:0000256" key="3">
    <source>
        <dbReference type="ARBA" id="ARBA00023015"/>
    </source>
</evidence>
<evidence type="ECO:0000256" key="1">
    <source>
        <dbReference type="ARBA" id="ARBA00022723"/>
    </source>
</evidence>
<feature type="compositionally biased region" description="Polar residues" evidence="7">
    <location>
        <begin position="1"/>
        <end position="18"/>
    </location>
</feature>
<proteinExistence type="predicted"/>
<sequence length="347" mass="38437">MEQQLTPRNDASMQPSEASKSKKPRPGARGVNKTRSGCQTCKKRHRKCDEQKPSCQNCTRAGWTCDFLTGPQNPEPKPAKARGKSKKKQQQQGQSKQQQQQQQQTASSSALILSSRGPNSFIADLSADELVKLDLFANVAVKAMGISLNAPFLERIMLRAAQTEPCMLHAALSWSGLTRHVYWVGDRASRALSERQGFEHYNKSIQILRRMPRNRRTTELAMLASHIYGSIDFNLGLMDRLVTHTHATLGMAQEMGIAMAAGEESSEDSDSIVRLARKVHGEFAAQIQAWNEMSQSRDRDRGLVITGGDPEVGSLQRLALNDGDESDSTPSPRPRQAVVVELEDDDI</sequence>
<feature type="compositionally biased region" description="Basic residues" evidence="7">
    <location>
        <begin position="79"/>
        <end position="89"/>
    </location>
</feature>
<feature type="domain" description="Zn(2)-C6 fungal-type" evidence="8">
    <location>
        <begin position="37"/>
        <end position="67"/>
    </location>
</feature>
<dbReference type="InterPro" id="IPR036864">
    <property type="entry name" value="Zn2-C6_fun-type_DNA-bd_sf"/>
</dbReference>
<keyword evidence="6" id="KW-0539">Nucleus</keyword>
<dbReference type="GO" id="GO:0003677">
    <property type="term" value="F:DNA binding"/>
    <property type="evidence" value="ECO:0007669"/>
    <property type="project" value="UniProtKB-KW"/>
</dbReference>
<evidence type="ECO:0000256" key="2">
    <source>
        <dbReference type="ARBA" id="ARBA00022833"/>
    </source>
</evidence>
<keyword evidence="2" id="KW-0862">Zinc</keyword>
<keyword evidence="1" id="KW-0479">Metal-binding</keyword>
<evidence type="ECO:0000256" key="5">
    <source>
        <dbReference type="ARBA" id="ARBA00023163"/>
    </source>
</evidence>
<dbReference type="PANTHER" id="PTHR36206">
    <property type="entry name" value="ASPERCRYPTIN BIOSYNTHESIS CLUSTER-SPECIFIC TRANSCRIPTION REGULATOR ATNN-RELATED"/>
    <property type="match status" value="1"/>
</dbReference>
<keyword evidence="5" id="KW-0804">Transcription</keyword>
<evidence type="ECO:0000256" key="4">
    <source>
        <dbReference type="ARBA" id="ARBA00023125"/>
    </source>
</evidence>
<evidence type="ECO:0000259" key="8">
    <source>
        <dbReference type="PROSITE" id="PS50048"/>
    </source>
</evidence>
<dbReference type="EMBL" id="JH793779">
    <property type="protein sequence ID" value="ELQ44617.1"/>
    <property type="molecule type" value="Genomic_DNA"/>
</dbReference>
<organism evidence="9">
    <name type="scientific">Pyricularia oryzae (strain Y34)</name>
    <name type="common">Rice blast fungus</name>
    <name type="synonym">Magnaporthe oryzae</name>
    <dbReference type="NCBI Taxonomy" id="1143189"/>
    <lineage>
        <taxon>Eukaryota</taxon>
        <taxon>Fungi</taxon>
        <taxon>Dikarya</taxon>
        <taxon>Ascomycota</taxon>
        <taxon>Pezizomycotina</taxon>
        <taxon>Sordariomycetes</taxon>
        <taxon>Sordariomycetidae</taxon>
        <taxon>Magnaporthales</taxon>
        <taxon>Pyriculariaceae</taxon>
        <taxon>Pyricularia</taxon>
    </lineage>
</organism>
<feature type="compositionally biased region" description="Low complexity" evidence="7">
    <location>
        <begin position="90"/>
        <end position="104"/>
    </location>
</feature>
<dbReference type="GO" id="GO:0008270">
    <property type="term" value="F:zinc ion binding"/>
    <property type="evidence" value="ECO:0007669"/>
    <property type="project" value="InterPro"/>
</dbReference>
<dbReference type="Proteomes" id="UP000011086">
    <property type="component" value="Unassembled WGS sequence"/>
</dbReference>